<dbReference type="PANTHER" id="PTHR42985:SF5">
    <property type="entry name" value="FI02094P-RELATED"/>
    <property type="match status" value="1"/>
</dbReference>
<comment type="similarity">
    <text evidence="2 11">Belongs to the sodium:solute symporter (SSF) (TC 2.A.21) family.</text>
</comment>
<dbReference type="InterPro" id="IPR038377">
    <property type="entry name" value="Na/Glc_symporter_sf"/>
</dbReference>
<dbReference type="InterPro" id="IPR001734">
    <property type="entry name" value="Na/solute_symporter"/>
</dbReference>
<evidence type="ECO:0000256" key="11">
    <source>
        <dbReference type="RuleBase" id="RU362091"/>
    </source>
</evidence>
<comment type="subcellular location">
    <subcellularLocation>
        <location evidence="1">Cell membrane</location>
        <topology evidence="1">Multi-pass membrane protein</topology>
    </subcellularLocation>
</comment>
<keyword evidence="9 12" id="KW-0472">Membrane</keyword>
<protein>
    <submittedName>
        <fullName evidence="13">Uncharacterized protein</fullName>
    </submittedName>
</protein>
<dbReference type="EMBL" id="CAACVG010012648">
    <property type="protein sequence ID" value="VEN60609.1"/>
    <property type="molecule type" value="Genomic_DNA"/>
</dbReference>
<organism evidence="13 14">
    <name type="scientific">Callosobruchus maculatus</name>
    <name type="common">Southern cowpea weevil</name>
    <name type="synonym">Pulse bruchid</name>
    <dbReference type="NCBI Taxonomy" id="64391"/>
    <lineage>
        <taxon>Eukaryota</taxon>
        <taxon>Metazoa</taxon>
        <taxon>Ecdysozoa</taxon>
        <taxon>Arthropoda</taxon>
        <taxon>Hexapoda</taxon>
        <taxon>Insecta</taxon>
        <taxon>Pterygota</taxon>
        <taxon>Neoptera</taxon>
        <taxon>Endopterygota</taxon>
        <taxon>Coleoptera</taxon>
        <taxon>Polyphaga</taxon>
        <taxon>Cucujiformia</taxon>
        <taxon>Chrysomeloidea</taxon>
        <taxon>Chrysomelidae</taxon>
        <taxon>Bruchinae</taxon>
        <taxon>Bruchini</taxon>
        <taxon>Callosobruchus</taxon>
    </lineage>
</organism>
<keyword evidence="7" id="KW-0915">Sodium</keyword>
<keyword evidence="5 12" id="KW-0812">Transmembrane</keyword>
<dbReference type="InterPro" id="IPR051163">
    <property type="entry name" value="Sodium:Solute_Symporter_SSF"/>
</dbReference>
<dbReference type="Proteomes" id="UP000410492">
    <property type="component" value="Unassembled WGS sequence"/>
</dbReference>
<feature type="non-terminal residue" evidence="13">
    <location>
        <position position="186"/>
    </location>
</feature>
<evidence type="ECO:0000256" key="4">
    <source>
        <dbReference type="ARBA" id="ARBA00022475"/>
    </source>
</evidence>
<keyword evidence="6 12" id="KW-1133">Transmembrane helix</keyword>
<dbReference type="PANTHER" id="PTHR42985">
    <property type="entry name" value="SODIUM-COUPLED MONOCARBOXYLATE TRANSPORTER"/>
    <property type="match status" value="1"/>
</dbReference>
<keyword evidence="8" id="KW-0406">Ion transport</keyword>
<gene>
    <name evidence="13" type="ORF">CALMAC_LOCUS18251</name>
</gene>
<evidence type="ECO:0000256" key="7">
    <source>
        <dbReference type="ARBA" id="ARBA00023053"/>
    </source>
</evidence>
<keyword evidence="10" id="KW-0739">Sodium transport</keyword>
<dbReference type="OrthoDB" id="6132759at2759"/>
<accession>A0A653DKU2</accession>
<reference evidence="13 14" key="1">
    <citation type="submission" date="2019-01" db="EMBL/GenBank/DDBJ databases">
        <authorList>
            <person name="Sayadi A."/>
        </authorList>
    </citation>
    <scope>NUCLEOTIDE SEQUENCE [LARGE SCALE GENOMIC DNA]</scope>
</reference>
<evidence type="ECO:0000313" key="13">
    <source>
        <dbReference type="EMBL" id="VEN60609.1"/>
    </source>
</evidence>
<dbReference type="Gene3D" id="1.20.1730.10">
    <property type="entry name" value="Sodium/glucose cotransporter"/>
    <property type="match status" value="2"/>
</dbReference>
<dbReference type="GO" id="GO:0015293">
    <property type="term" value="F:symporter activity"/>
    <property type="evidence" value="ECO:0007669"/>
    <property type="project" value="TreeGrafter"/>
</dbReference>
<evidence type="ECO:0000256" key="6">
    <source>
        <dbReference type="ARBA" id="ARBA00022989"/>
    </source>
</evidence>
<feature type="transmembrane region" description="Helical" evidence="12">
    <location>
        <begin position="24"/>
        <end position="44"/>
    </location>
</feature>
<evidence type="ECO:0000313" key="14">
    <source>
        <dbReference type="Proteomes" id="UP000410492"/>
    </source>
</evidence>
<evidence type="ECO:0000256" key="10">
    <source>
        <dbReference type="ARBA" id="ARBA00023201"/>
    </source>
</evidence>
<evidence type="ECO:0000256" key="2">
    <source>
        <dbReference type="ARBA" id="ARBA00006434"/>
    </source>
</evidence>
<dbReference type="AlphaFoldDB" id="A0A653DKU2"/>
<keyword evidence="4" id="KW-1003">Cell membrane</keyword>
<evidence type="ECO:0000256" key="1">
    <source>
        <dbReference type="ARBA" id="ARBA00004651"/>
    </source>
</evidence>
<evidence type="ECO:0000256" key="12">
    <source>
        <dbReference type="SAM" id="Phobius"/>
    </source>
</evidence>
<evidence type="ECO:0000256" key="8">
    <source>
        <dbReference type="ARBA" id="ARBA00023065"/>
    </source>
</evidence>
<feature type="transmembrane region" description="Helical" evidence="12">
    <location>
        <begin position="56"/>
        <end position="74"/>
    </location>
</feature>
<sequence length="186" mass="20459">MYFGIFRKSQDAQEYLVGSRSMSVAPIALSLVASWVSGISLLGIPTEIYVYGGQYIYVLGGFLLTTIIMSKVYLPVFQGLTLTSTYEGGIKGVVWTDVIQIIVMFGSMLLVVIKGTIDVGGFGVVFERNWISGRIEGPNFDINPLSRHTVWSLVIGGSVYTLQSFGVNQNMIQRYLSLPNINAGRR</sequence>
<dbReference type="GO" id="GO:0006814">
    <property type="term" value="P:sodium ion transport"/>
    <property type="evidence" value="ECO:0007669"/>
    <property type="project" value="UniProtKB-KW"/>
</dbReference>
<proteinExistence type="inferred from homology"/>
<dbReference type="Pfam" id="PF00474">
    <property type="entry name" value="SSF"/>
    <property type="match status" value="1"/>
</dbReference>
<feature type="transmembrane region" description="Helical" evidence="12">
    <location>
        <begin position="94"/>
        <end position="113"/>
    </location>
</feature>
<keyword evidence="3" id="KW-0813">Transport</keyword>
<keyword evidence="14" id="KW-1185">Reference proteome</keyword>
<dbReference type="GO" id="GO:0005886">
    <property type="term" value="C:plasma membrane"/>
    <property type="evidence" value="ECO:0007669"/>
    <property type="project" value="UniProtKB-SubCell"/>
</dbReference>
<evidence type="ECO:0000256" key="3">
    <source>
        <dbReference type="ARBA" id="ARBA00022448"/>
    </source>
</evidence>
<evidence type="ECO:0000256" key="5">
    <source>
        <dbReference type="ARBA" id="ARBA00022692"/>
    </source>
</evidence>
<evidence type="ECO:0000256" key="9">
    <source>
        <dbReference type="ARBA" id="ARBA00023136"/>
    </source>
</evidence>
<dbReference type="PROSITE" id="PS50283">
    <property type="entry name" value="NA_SOLUT_SYMP_3"/>
    <property type="match status" value="2"/>
</dbReference>
<name>A0A653DKU2_CALMS</name>